<evidence type="ECO:0000313" key="2">
    <source>
        <dbReference type="EMBL" id="KMZ57026.1"/>
    </source>
</evidence>
<dbReference type="InterPro" id="IPR037992">
    <property type="entry name" value="TRAPPC6/Trs33"/>
</dbReference>
<gene>
    <name evidence="2" type="ORF">ZOSMA_8G01750</name>
</gene>
<dbReference type="PANTHER" id="PTHR12817:SF0">
    <property type="entry name" value="GEO08327P1"/>
    <property type="match status" value="1"/>
</dbReference>
<keyword evidence="3" id="KW-1185">Reference proteome</keyword>
<dbReference type="STRING" id="29655.A0A0K9NJT0"/>
<dbReference type="GO" id="GO:0006888">
    <property type="term" value="P:endoplasmic reticulum to Golgi vesicle-mediated transport"/>
    <property type="evidence" value="ECO:0000318"/>
    <property type="project" value="GO_Central"/>
</dbReference>
<dbReference type="OMA" id="CKEFWTA"/>
<reference evidence="3" key="1">
    <citation type="journal article" date="2016" name="Nature">
        <title>The genome of the seagrass Zostera marina reveals angiosperm adaptation to the sea.</title>
        <authorList>
            <person name="Olsen J.L."/>
            <person name="Rouze P."/>
            <person name="Verhelst B."/>
            <person name="Lin Y.-C."/>
            <person name="Bayer T."/>
            <person name="Collen J."/>
            <person name="Dattolo E."/>
            <person name="De Paoli E."/>
            <person name="Dittami S."/>
            <person name="Maumus F."/>
            <person name="Michel G."/>
            <person name="Kersting A."/>
            <person name="Lauritano C."/>
            <person name="Lohaus R."/>
            <person name="Toepel M."/>
            <person name="Tonon T."/>
            <person name="Vanneste K."/>
            <person name="Amirebrahimi M."/>
            <person name="Brakel J."/>
            <person name="Bostroem C."/>
            <person name="Chovatia M."/>
            <person name="Grimwood J."/>
            <person name="Jenkins J.W."/>
            <person name="Jueterbock A."/>
            <person name="Mraz A."/>
            <person name="Stam W.T."/>
            <person name="Tice H."/>
            <person name="Bornberg-Bauer E."/>
            <person name="Green P.J."/>
            <person name="Pearson G.A."/>
            <person name="Procaccini G."/>
            <person name="Duarte C.M."/>
            <person name="Schmutz J."/>
            <person name="Reusch T.B.H."/>
            <person name="Van de Peer Y."/>
        </authorList>
    </citation>
    <scope>NUCLEOTIDE SEQUENCE [LARGE SCALE GENOMIC DNA]</scope>
    <source>
        <strain evidence="3">cv. Finnish</strain>
    </source>
</reference>
<accession>A0A0K9NJT0</accession>
<dbReference type="InterPro" id="IPR024096">
    <property type="entry name" value="NO_sig/Golgi_transp_ligand-bd"/>
</dbReference>
<dbReference type="InterPro" id="IPR007194">
    <property type="entry name" value="TRAPP_component"/>
</dbReference>
<proteinExistence type="inferred from homology"/>
<evidence type="ECO:0000313" key="3">
    <source>
        <dbReference type="Proteomes" id="UP000036987"/>
    </source>
</evidence>
<comment type="caution">
    <text evidence="2">The sequence shown here is derived from an EMBL/GenBank/DDBJ whole genome shotgun (WGS) entry which is preliminary data.</text>
</comment>
<sequence length="180" mass="20283">MGREVSESCIDALITEMVSSYCNRFYVNKPEVSARRIEAIGYQVGIQLSERYTVERPRFSEHLEAIKFICKEFWSELFKKQIDNLKTNHKGTFVLQDNRFQWLTHMSINASAETTDSSQQEPHSPNSTTLDANLLQATSMHLYFPCGIIRGALSNLGIPCAVSADASNLPACSFVIRIKA</sequence>
<dbReference type="Proteomes" id="UP000036987">
    <property type="component" value="Unassembled WGS sequence"/>
</dbReference>
<name>A0A0K9NJT0_ZOSMR</name>
<dbReference type="FunFam" id="3.30.1380.20:FF:000008">
    <property type="entry name" value="trafficking protein particle complex subunit 6B"/>
    <property type="match status" value="1"/>
</dbReference>
<dbReference type="CDD" id="cd14944">
    <property type="entry name" value="TRAPPC6A_Trs33"/>
    <property type="match status" value="1"/>
</dbReference>
<comment type="similarity">
    <text evidence="1">Belongs to the TRAPP small subunits family. BET3 subfamily.</text>
</comment>
<organism evidence="2 3">
    <name type="scientific">Zostera marina</name>
    <name type="common">Eelgrass</name>
    <dbReference type="NCBI Taxonomy" id="29655"/>
    <lineage>
        <taxon>Eukaryota</taxon>
        <taxon>Viridiplantae</taxon>
        <taxon>Streptophyta</taxon>
        <taxon>Embryophyta</taxon>
        <taxon>Tracheophyta</taxon>
        <taxon>Spermatophyta</taxon>
        <taxon>Magnoliopsida</taxon>
        <taxon>Liliopsida</taxon>
        <taxon>Zosteraceae</taxon>
        <taxon>Zostera</taxon>
    </lineage>
</organism>
<dbReference type="GO" id="GO:0005801">
    <property type="term" value="C:cis-Golgi network"/>
    <property type="evidence" value="ECO:0000318"/>
    <property type="project" value="GO_Central"/>
</dbReference>
<dbReference type="Gene3D" id="3.30.1380.20">
    <property type="entry name" value="Trafficking protein particle complex subunit 3"/>
    <property type="match status" value="1"/>
</dbReference>
<dbReference type="GO" id="GO:0005802">
    <property type="term" value="C:trans-Golgi network"/>
    <property type="evidence" value="ECO:0000318"/>
    <property type="project" value="GO_Central"/>
</dbReference>
<dbReference type="PANTHER" id="PTHR12817">
    <property type="entry name" value="TRAFFICKING PROTEIN PARTICLE COMPLEX SUBUNIT 6B"/>
    <property type="match status" value="1"/>
</dbReference>
<dbReference type="EMBL" id="LFYR01002110">
    <property type="protein sequence ID" value="KMZ57026.1"/>
    <property type="molecule type" value="Genomic_DNA"/>
</dbReference>
<dbReference type="AlphaFoldDB" id="A0A0K9NJT0"/>
<dbReference type="OrthoDB" id="941624at2759"/>
<dbReference type="SUPFAM" id="SSF111126">
    <property type="entry name" value="Ligand-binding domain in the NO signalling and Golgi transport"/>
    <property type="match status" value="1"/>
</dbReference>
<evidence type="ECO:0000256" key="1">
    <source>
        <dbReference type="ARBA" id="ARBA00006218"/>
    </source>
</evidence>
<protein>
    <submittedName>
        <fullName evidence="2">Putative Trafficking protein particle complex subunit 6b</fullName>
    </submittedName>
</protein>
<dbReference type="GO" id="GO:0030008">
    <property type="term" value="C:TRAPP complex"/>
    <property type="evidence" value="ECO:0000318"/>
    <property type="project" value="GO_Central"/>
</dbReference>
<dbReference type="Pfam" id="PF04051">
    <property type="entry name" value="TRAPP"/>
    <property type="match status" value="1"/>
</dbReference>